<dbReference type="Proteomes" id="UP000265160">
    <property type="component" value="Unplaced"/>
</dbReference>
<dbReference type="Pfam" id="PF00307">
    <property type="entry name" value="CH"/>
    <property type="match status" value="1"/>
</dbReference>
<protein>
    <recommendedName>
        <fullName evidence="1">Calponin-homology (CH) domain-containing protein</fullName>
    </recommendedName>
</protein>
<organism evidence="2 3">
    <name type="scientific">Maylandia zebra</name>
    <name type="common">zebra mbuna</name>
    <dbReference type="NCBI Taxonomy" id="106582"/>
    <lineage>
        <taxon>Eukaryota</taxon>
        <taxon>Metazoa</taxon>
        <taxon>Chordata</taxon>
        <taxon>Craniata</taxon>
        <taxon>Vertebrata</taxon>
        <taxon>Euteleostomi</taxon>
        <taxon>Actinopterygii</taxon>
        <taxon>Neopterygii</taxon>
        <taxon>Teleostei</taxon>
        <taxon>Neoteleostei</taxon>
        <taxon>Acanthomorphata</taxon>
        <taxon>Ovalentaria</taxon>
        <taxon>Cichlomorphae</taxon>
        <taxon>Cichliformes</taxon>
        <taxon>Cichlidae</taxon>
        <taxon>African cichlids</taxon>
        <taxon>Pseudocrenilabrinae</taxon>
        <taxon>Haplochromini</taxon>
        <taxon>Maylandia</taxon>
        <taxon>Maylandia zebra complex</taxon>
    </lineage>
</organism>
<feature type="domain" description="Calponin-homology (CH)" evidence="1">
    <location>
        <begin position="1"/>
        <end position="107"/>
    </location>
</feature>
<dbReference type="AlphaFoldDB" id="A0A3P9CCB8"/>
<reference evidence="2" key="1">
    <citation type="submission" date="2025-08" db="UniProtKB">
        <authorList>
            <consortium name="Ensembl"/>
        </authorList>
    </citation>
    <scope>IDENTIFICATION</scope>
</reference>
<reference evidence="2" key="2">
    <citation type="submission" date="2025-09" db="UniProtKB">
        <authorList>
            <consortium name="Ensembl"/>
        </authorList>
    </citation>
    <scope>IDENTIFICATION</scope>
</reference>
<dbReference type="InterPro" id="IPR001715">
    <property type="entry name" value="CH_dom"/>
</dbReference>
<name>A0A3P9CCB8_9CICH</name>
<evidence type="ECO:0000313" key="3">
    <source>
        <dbReference type="Proteomes" id="UP000265160"/>
    </source>
</evidence>
<dbReference type="CDD" id="cd22198">
    <property type="entry name" value="CH_MICAL_EHBP-like"/>
    <property type="match status" value="1"/>
</dbReference>
<dbReference type="PANTHER" id="PTHR23167">
    <property type="entry name" value="CALPONIN HOMOLOGY DOMAIN-CONTAINING PROTEIN DDB_G0272472-RELATED"/>
    <property type="match status" value="1"/>
</dbReference>
<accession>A0A3P9CCB8</accession>
<dbReference type="SUPFAM" id="SSF47576">
    <property type="entry name" value="Calponin-homology domain, CH-domain"/>
    <property type="match status" value="1"/>
</dbReference>
<dbReference type="Gene3D" id="1.10.418.10">
    <property type="entry name" value="Calponin-like domain"/>
    <property type="match status" value="1"/>
</dbReference>
<dbReference type="InterPro" id="IPR050540">
    <property type="entry name" value="F-actin_Monoox_Mical"/>
</dbReference>
<evidence type="ECO:0000259" key="1">
    <source>
        <dbReference type="PROSITE" id="PS50021"/>
    </source>
</evidence>
<dbReference type="PROSITE" id="PS50021">
    <property type="entry name" value="CH"/>
    <property type="match status" value="1"/>
</dbReference>
<proteinExistence type="predicted"/>
<dbReference type="Ensembl" id="ENSMZET00005020591.1">
    <property type="protein sequence ID" value="ENSMZEP00005019945.1"/>
    <property type="gene ID" value="ENSMZEG00005014976.1"/>
</dbReference>
<sequence length="123" mass="13622">LSVLKLLTWCQEQTCGYHGVNVTDLTTSWRSGLALCALIHRYRSDLIDFDSLDESSVEENTRLGFDVAEREFGISPLMTVEEMSSVEEPDSLSMICNRTMSSSSALTRGGARHLKHLGLSPRG</sequence>
<dbReference type="PANTHER" id="PTHR23167:SF51">
    <property type="entry name" value="[F-ACTIN]-MONOOXYGENASE MICAL3"/>
    <property type="match status" value="1"/>
</dbReference>
<dbReference type="GeneTree" id="ENSGT00940000155580"/>
<keyword evidence="3" id="KW-1185">Reference proteome</keyword>
<dbReference type="InterPro" id="IPR036872">
    <property type="entry name" value="CH_dom_sf"/>
</dbReference>
<evidence type="ECO:0000313" key="2">
    <source>
        <dbReference type="Ensembl" id="ENSMZEP00005019945.1"/>
    </source>
</evidence>
<dbReference type="SMART" id="SM00033">
    <property type="entry name" value="CH"/>
    <property type="match status" value="1"/>
</dbReference>